<reference evidence="2 3" key="1">
    <citation type="journal article" date="2021" name="Comput. Struct. Biotechnol. J.">
        <title>De novo genome assembly of the potent medicinal plant Rehmannia glutinosa using nanopore technology.</title>
        <authorList>
            <person name="Ma L."/>
            <person name="Dong C."/>
            <person name="Song C."/>
            <person name="Wang X."/>
            <person name="Zheng X."/>
            <person name="Niu Y."/>
            <person name="Chen S."/>
            <person name="Feng W."/>
        </authorList>
    </citation>
    <scope>NUCLEOTIDE SEQUENCE [LARGE SCALE GENOMIC DNA]</scope>
    <source>
        <strain evidence="2">DH-2019</strain>
    </source>
</reference>
<comment type="caution">
    <text evidence="2">The sequence shown here is derived from an EMBL/GenBank/DDBJ whole genome shotgun (WGS) entry which is preliminary data.</text>
</comment>
<dbReference type="Proteomes" id="UP001318860">
    <property type="component" value="Unassembled WGS sequence"/>
</dbReference>
<accession>A0ABR0VIJ3</accession>
<feature type="transmembrane region" description="Helical" evidence="1">
    <location>
        <begin position="123"/>
        <end position="141"/>
    </location>
</feature>
<keyword evidence="1" id="KW-1133">Transmembrane helix</keyword>
<feature type="transmembrane region" description="Helical" evidence="1">
    <location>
        <begin position="91"/>
        <end position="111"/>
    </location>
</feature>
<name>A0ABR0VIJ3_REHGL</name>
<dbReference type="PANTHER" id="PTHR36408:SF1">
    <property type="entry name" value="TRANSMEMBRANE PROTEIN"/>
    <property type="match status" value="1"/>
</dbReference>
<evidence type="ECO:0000313" key="2">
    <source>
        <dbReference type="EMBL" id="KAK6135020.1"/>
    </source>
</evidence>
<proteinExistence type="predicted"/>
<dbReference type="EMBL" id="JABTTQ020001121">
    <property type="protein sequence ID" value="KAK6135020.1"/>
    <property type="molecule type" value="Genomic_DNA"/>
</dbReference>
<evidence type="ECO:0008006" key="4">
    <source>
        <dbReference type="Google" id="ProtNLM"/>
    </source>
</evidence>
<sequence length="317" mass="35604">MSLALQPIFTNKNPTSSPVSFSPINFLKPLNLTISPPNSRTHFTSYRFLTSQSHFFPVRKINASFDESYSASQSQVNGSSKKILNGFNFDAFLSILEFLSLASAAAISVYVALKNGVVSGSKILVWQCVALVSCVLVGAVIRRRQWRRICGARFSRGPSGSYGVNLLGRVEKLEEDLRSSATIIRVLSRQLEKLGIRVRVTRKALKEPISETGILSLELRSLWWNEIQTEIVENTAALAQKNSEVTRALAAQEDILEKELGEIQKVLLAMQEQQQKQLELILAIGKSAKLWETKRVPTKDQNARLLNHRSMEYQIWK</sequence>
<keyword evidence="1" id="KW-0812">Transmembrane</keyword>
<gene>
    <name evidence="2" type="ORF">DH2020_031247</name>
</gene>
<protein>
    <recommendedName>
        <fullName evidence="4">Transmembrane protein</fullName>
    </recommendedName>
</protein>
<dbReference type="PANTHER" id="PTHR36408">
    <property type="entry name" value="TRANSMEMBRANE PROTEIN"/>
    <property type="match status" value="1"/>
</dbReference>
<organism evidence="2 3">
    <name type="scientific">Rehmannia glutinosa</name>
    <name type="common">Chinese foxglove</name>
    <dbReference type="NCBI Taxonomy" id="99300"/>
    <lineage>
        <taxon>Eukaryota</taxon>
        <taxon>Viridiplantae</taxon>
        <taxon>Streptophyta</taxon>
        <taxon>Embryophyta</taxon>
        <taxon>Tracheophyta</taxon>
        <taxon>Spermatophyta</taxon>
        <taxon>Magnoliopsida</taxon>
        <taxon>eudicotyledons</taxon>
        <taxon>Gunneridae</taxon>
        <taxon>Pentapetalae</taxon>
        <taxon>asterids</taxon>
        <taxon>lamiids</taxon>
        <taxon>Lamiales</taxon>
        <taxon>Orobanchaceae</taxon>
        <taxon>Rehmannieae</taxon>
        <taxon>Rehmannia</taxon>
    </lineage>
</organism>
<evidence type="ECO:0000313" key="3">
    <source>
        <dbReference type="Proteomes" id="UP001318860"/>
    </source>
</evidence>
<evidence type="ECO:0000256" key="1">
    <source>
        <dbReference type="SAM" id="Phobius"/>
    </source>
</evidence>
<keyword evidence="3" id="KW-1185">Reference proteome</keyword>
<keyword evidence="1" id="KW-0472">Membrane</keyword>